<evidence type="ECO:0000313" key="12">
    <source>
        <dbReference type="Proteomes" id="UP000614490"/>
    </source>
</evidence>
<dbReference type="RefSeq" id="WP_197316964.1">
    <property type="nucleotide sequence ID" value="NZ_JADZSC010000002.1"/>
</dbReference>
<gene>
    <name evidence="11" type="primary">rpoN</name>
    <name evidence="11" type="ORF">H0267_08885</name>
</gene>
<dbReference type="PANTHER" id="PTHR32248">
    <property type="entry name" value="RNA POLYMERASE SIGMA-54 FACTOR"/>
    <property type="match status" value="1"/>
</dbReference>
<dbReference type="GO" id="GO:0003677">
    <property type="term" value="F:DNA binding"/>
    <property type="evidence" value="ECO:0007669"/>
    <property type="project" value="UniProtKB-KW"/>
</dbReference>
<dbReference type="PIRSF" id="PIRSF000774">
    <property type="entry name" value="RpoN"/>
    <property type="match status" value="1"/>
</dbReference>
<dbReference type="InterPro" id="IPR000394">
    <property type="entry name" value="RNA_pol_sigma_54"/>
</dbReference>
<evidence type="ECO:0000256" key="6">
    <source>
        <dbReference type="ARBA" id="ARBA00023082"/>
    </source>
</evidence>
<keyword evidence="2" id="KW-0240">DNA-directed RNA polymerase</keyword>
<dbReference type="NCBIfam" id="TIGR02395">
    <property type="entry name" value="rpoN_sigma"/>
    <property type="match status" value="1"/>
</dbReference>
<evidence type="ECO:0000259" key="10">
    <source>
        <dbReference type="Pfam" id="PF04963"/>
    </source>
</evidence>
<dbReference type="GO" id="GO:0016779">
    <property type="term" value="F:nucleotidyltransferase activity"/>
    <property type="evidence" value="ECO:0007669"/>
    <property type="project" value="UniProtKB-KW"/>
</dbReference>
<accession>A0A931MVH0</accession>
<organism evidence="11 12">
    <name type="scientific">Halobacillus yeomjeoni</name>
    <dbReference type="NCBI Taxonomy" id="311194"/>
    <lineage>
        <taxon>Bacteria</taxon>
        <taxon>Bacillati</taxon>
        <taxon>Bacillota</taxon>
        <taxon>Bacilli</taxon>
        <taxon>Bacillales</taxon>
        <taxon>Bacillaceae</taxon>
        <taxon>Halobacillus</taxon>
    </lineage>
</organism>
<dbReference type="GO" id="GO:0006352">
    <property type="term" value="P:DNA-templated transcription initiation"/>
    <property type="evidence" value="ECO:0007669"/>
    <property type="project" value="InterPro"/>
</dbReference>
<dbReference type="Pfam" id="PF04552">
    <property type="entry name" value="Sigma54_DBD"/>
    <property type="match status" value="1"/>
</dbReference>
<dbReference type="PRINTS" id="PR00045">
    <property type="entry name" value="SIGMA54FCT"/>
</dbReference>
<evidence type="ECO:0000256" key="4">
    <source>
        <dbReference type="ARBA" id="ARBA00022695"/>
    </source>
</evidence>
<protein>
    <submittedName>
        <fullName evidence="11">RNA polymerase factor sigma-54</fullName>
    </submittedName>
</protein>
<keyword evidence="4" id="KW-0548">Nucleotidyltransferase</keyword>
<feature type="domain" description="RNA polymerase sigma factor 54 DNA-binding" evidence="9">
    <location>
        <begin position="268"/>
        <end position="424"/>
    </location>
</feature>
<dbReference type="EMBL" id="JADZSC010000002">
    <property type="protein sequence ID" value="MBH0230324.1"/>
    <property type="molecule type" value="Genomic_DNA"/>
</dbReference>
<evidence type="ECO:0000256" key="8">
    <source>
        <dbReference type="ARBA" id="ARBA00023163"/>
    </source>
</evidence>
<keyword evidence="5" id="KW-0805">Transcription regulation</keyword>
<keyword evidence="3" id="KW-0808">Transferase</keyword>
<evidence type="ECO:0000256" key="7">
    <source>
        <dbReference type="ARBA" id="ARBA00023125"/>
    </source>
</evidence>
<name>A0A931MVH0_9BACI</name>
<evidence type="ECO:0000259" key="9">
    <source>
        <dbReference type="Pfam" id="PF04552"/>
    </source>
</evidence>
<keyword evidence="6" id="KW-0731">Sigma factor</keyword>
<keyword evidence="8" id="KW-0804">Transcription</keyword>
<dbReference type="Pfam" id="PF00309">
    <property type="entry name" value="Sigma54_AID"/>
    <property type="match status" value="1"/>
</dbReference>
<dbReference type="GO" id="GO:0001216">
    <property type="term" value="F:DNA-binding transcription activator activity"/>
    <property type="evidence" value="ECO:0007669"/>
    <property type="project" value="InterPro"/>
</dbReference>
<dbReference type="Pfam" id="PF04963">
    <property type="entry name" value="Sigma54_CBD"/>
    <property type="match status" value="1"/>
</dbReference>
<dbReference type="InterPro" id="IPR038709">
    <property type="entry name" value="RpoN_core-bd_sf"/>
</dbReference>
<proteinExistence type="inferred from homology"/>
<dbReference type="GO" id="GO:0016987">
    <property type="term" value="F:sigma factor activity"/>
    <property type="evidence" value="ECO:0007669"/>
    <property type="project" value="UniProtKB-KW"/>
</dbReference>
<evidence type="ECO:0000256" key="5">
    <source>
        <dbReference type="ARBA" id="ARBA00023015"/>
    </source>
</evidence>
<evidence type="ECO:0000313" key="11">
    <source>
        <dbReference type="EMBL" id="MBH0230324.1"/>
    </source>
</evidence>
<keyword evidence="12" id="KW-1185">Reference proteome</keyword>
<dbReference type="Gene3D" id="1.10.10.60">
    <property type="entry name" value="Homeodomain-like"/>
    <property type="match status" value="1"/>
</dbReference>
<evidence type="ECO:0000256" key="1">
    <source>
        <dbReference type="ARBA" id="ARBA00008798"/>
    </source>
</evidence>
<feature type="domain" description="RNA polymerase sigma factor 54 core-binding" evidence="10">
    <location>
        <begin position="72"/>
        <end position="254"/>
    </location>
</feature>
<comment type="caution">
    <text evidence="11">The sequence shown here is derived from an EMBL/GenBank/DDBJ whole genome shotgun (WGS) entry which is preliminary data.</text>
</comment>
<dbReference type="GO" id="GO:0000428">
    <property type="term" value="C:DNA-directed RNA polymerase complex"/>
    <property type="evidence" value="ECO:0007669"/>
    <property type="project" value="UniProtKB-KW"/>
</dbReference>
<dbReference type="AlphaFoldDB" id="A0A931MVH0"/>
<dbReference type="PANTHER" id="PTHR32248:SF4">
    <property type="entry name" value="RNA POLYMERASE SIGMA-54 FACTOR"/>
    <property type="match status" value="1"/>
</dbReference>
<keyword evidence="7" id="KW-0238">DNA-binding</keyword>
<dbReference type="Proteomes" id="UP000614490">
    <property type="component" value="Unassembled WGS sequence"/>
</dbReference>
<dbReference type="PROSITE" id="PS50044">
    <property type="entry name" value="SIGMA54_3"/>
    <property type="match status" value="1"/>
</dbReference>
<dbReference type="InterPro" id="IPR007634">
    <property type="entry name" value="RNA_pol_sigma_54_DNA-bd"/>
</dbReference>
<sequence>MKLQLTQNQTTKLYMSTEMRQAVTILQCSQAQLIEFIEEKSLENPLISIENPRGMNGTPSQTRPMFNPADIFVASEQGWREKIIDYFKWNEVNIKPFKIMKYLILNLDEKGFLPLTIEEIAASMSSTRSEIEKQITKLKAYDTMGLGCFNLREYLLYQIENDYPTNYILHKLVSDYLEEASDRKWKFIAQNLNVSEEEVKAAFSLLKNLNPQPKVDDGNRFVDYLIPDIIVEEKGGEFFLKDTNSLTPLINLNSQLASLTDINSDAKSFIEDCYKEARWLMNSIEQRRATIIQVVEAILYKQSSFFYGNHLIPMTYKQVGEMIGVHESTVSRAVAHKVIQTPRGTYNLKEFFTPGLKNGSDVPISSSEVKEMIKRLIDGEDKGNPLSDQQIVNKIIEIHPVTISRRTVAKYRESMNIRASSKRKE</sequence>
<evidence type="ECO:0000256" key="2">
    <source>
        <dbReference type="ARBA" id="ARBA00022478"/>
    </source>
</evidence>
<reference evidence="11 12" key="1">
    <citation type="journal article" date="2005" name="Int. J. Syst. Evol. Microbiol.">
        <title>Halobacillus yeomjeoni sp. nov., isolated from a marine solar saltern in Korea.</title>
        <authorList>
            <person name="Yoon J.H."/>
            <person name="Kang S.J."/>
            <person name="Lee C.H."/>
            <person name="Oh H.W."/>
            <person name="Oh T.K."/>
        </authorList>
    </citation>
    <scope>NUCLEOTIDE SEQUENCE [LARGE SCALE GENOMIC DNA]</scope>
    <source>
        <strain evidence="11 12">KCTC 3957</strain>
    </source>
</reference>
<dbReference type="InterPro" id="IPR007046">
    <property type="entry name" value="RNA_pol_sigma_54_core-bd"/>
</dbReference>
<dbReference type="Gene3D" id="1.10.10.1330">
    <property type="entry name" value="RNA polymerase sigma-54 factor, core-binding domain"/>
    <property type="match status" value="1"/>
</dbReference>
<evidence type="ECO:0000256" key="3">
    <source>
        <dbReference type="ARBA" id="ARBA00022679"/>
    </source>
</evidence>
<comment type="similarity">
    <text evidence="1">Belongs to the sigma-54 factor family.</text>
</comment>
<dbReference type="PROSITE" id="PS00718">
    <property type="entry name" value="SIGMA54_2"/>
    <property type="match status" value="1"/>
</dbReference>